<accession>A0A517WWL5</accession>
<organism evidence="1 2">
    <name type="scientific">Gimesia aquarii</name>
    <dbReference type="NCBI Taxonomy" id="2527964"/>
    <lineage>
        <taxon>Bacteria</taxon>
        <taxon>Pseudomonadati</taxon>
        <taxon>Planctomycetota</taxon>
        <taxon>Planctomycetia</taxon>
        <taxon>Planctomycetales</taxon>
        <taxon>Planctomycetaceae</taxon>
        <taxon>Gimesia</taxon>
    </lineage>
</organism>
<dbReference type="RefSeq" id="WP_145176249.1">
    <property type="nucleotide sequence ID" value="NZ_CP037422.1"/>
</dbReference>
<sequence length="80" mass="9665">MRVWSEQDAMVKKVVTAAYQSRIEFIGSIFRRMGFRGKDVEIRVRLLLCYMSWEPNLHPQESRKRRFDMLNLQYQILAQV</sequence>
<dbReference type="Proteomes" id="UP000318384">
    <property type="component" value="Chromosome"/>
</dbReference>
<gene>
    <name evidence="1" type="ORF">V202x_30430</name>
</gene>
<dbReference type="AlphaFoldDB" id="A0A517WWL5"/>
<reference evidence="1 2" key="1">
    <citation type="submission" date="2019-03" db="EMBL/GenBank/DDBJ databases">
        <title>Deep-cultivation of Planctomycetes and their phenomic and genomic characterization uncovers novel biology.</title>
        <authorList>
            <person name="Wiegand S."/>
            <person name="Jogler M."/>
            <person name="Boedeker C."/>
            <person name="Pinto D."/>
            <person name="Vollmers J."/>
            <person name="Rivas-Marin E."/>
            <person name="Kohn T."/>
            <person name="Peeters S.H."/>
            <person name="Heuer A."/>
            <person name="Rast P."/>
            <person name="Oberbeckmann S."/>
            <person name="Bunk B."/>
            <person name="Jeske O."/>
            <person name="Meyerdierks A."/>
            <person name="Storesund J.E."/>
            <person name="Kallscheuer N."/>
            <person name="Luecker S."/>
            <person name="Lage O.M."/>
            <person name="Pohl T."/>
            <person name="Merkel B.J."/>
            <person name="Hornburger P."/>
            <person name="Mueller R.-W."/>
            <person name="Bruemmer F."/>
            <person name="Labrenz M."/>
            <person name="Spormann A.M."/>
            <person name="Op den Camp H."/>
            <person name="Overmann J."/>
            <person name="Amann R."/>
            <person name="Jetten M.S.M."/>
            <person name="Mascher T."/>
            <person name="Medema M.H."/>
            <person name="Devos D.P."/>
            <person name="Kaster A.-K."/>
            <person name="Ovreas L."/>
            <person name="Rohde M."/>
            <person name="Galperin M.Y."/>
            <person name="Jogler C."/>
        </authorList>
    </citation>
    <scope>NUCLEOTIDE SEQUENCE [LARGE SCALE GENOMIC DNA]</scope>
    <source>
        <strain evidence="1 2">V202</strain>
    </source>
</reference>
<evidence type="ECO:0000313" key="2">
    <source>
        <dbReference type="Proteomes" id="UP000318384"/>
    </source>
</evidence>
<name>A0A517WWL5_9PLAN</name>
<dbReference type="EMBL" id="CP037422">
    <property type="protein sequence ID" value="QDU09667.1"/>
    <property type="molecule type" value="Genomic_DNA"/>
</dbReference>
<evidence type="ECO:0000313" key="1">
    <source>
        <dbReference type="EMBL" id="QDU09667.1"/>
    </source>
</evidence>
<protein>
    <submittedName>
        <fullName evidence="1">Uncharacterized protein</fullName>
    </submittedName>
</protein>
<keyword evidence="2" id="KW-1185">Reference proteome</keyword>
<proteinExistence type="predicted"/>